<dbReference type="Proteomes" id="UP001266305">
    <property type="component" value="Unassembled WGS sequence"/>
</dbReference>
<keyword evidence="3" id="KW-1185">Reference proteome</keyword>
<comment type="caution">
    <text evidence="2">The sequence shown here is derived from an EMBL/GenBank/DDBJ whole genome shotgun (WGS) entry which is preliminary data.</text>
</comment>
<gene>
    <name evidence="2" type="primary">CEP89_2</name>
    <name evidence="2" type="ORF">P7K49_034058</name>
</gene>
<protein>
    <submittedName>
        <fullName evidence="2">Centrosomal protein of 89 kDa</fullName>
    </submittedName>
</protein>
<name>A0ABQ9TTN1_SAGOE</name>
<reference evidence="2 3" key="1">
    <citation type="submission" date="2023-05" db="EMBL/GenBank/DDBJ databases">
        <title>B98-5 Cell Line De Novo Hybrid Assembly: An Optical Mapping Approach.</title>
        <authorList>
            <person name="Kananen K."/>
            <person name="Auerbach J.A."/>
            <person name="Kautto E."/>
            <person name="Blachly J.S."/>
        </authorList>
    </citation>
    <scope>NUCLEOTIDE SEQUENCE [LARGE SCALE GENOMIC DNA]</scope>
    <source>
        <strain evidence="2">B95-8</strain>
        <tissue evidence="2">Cell line</tissue>
    </source>
</reference>
<organism evidence="2 3">
    <name type="scientific">Saguinus oedipus</name>
    <name type="common">Cotton-top tamarin</name>
    <name type="synonym">Oedipomidas oedipus</name>
    <dbReference type="NCBI Taxonomy" id="9490"/>
    <lineage>
        <taxon>Eukaryota</taxon>
        <taxon>Metazoa</taxon>
        <taxon>Chordata</taxon>
        <taxon>Craniata</taxon>
        <taxon>Vertebrata</taxon>
        <taxon>Euteleostomi</taxon>
        <taxon>Mammalia</taxon>
        <taxon>Eutheria</taxon>
        <taxon>Euarchontoglires</taxon>
        <taxon>Primates</taxon>
        <taxon>Haplorrhini</taxon>
        <taxon>Platyrrhini</taxon>
        <taxon>Cebidae</taxon>
        <taxon>Callitrichinae</taxon>
        <taxon>Saguinus</taxon>
    </lineage>
</organism>
<evidence type="ECO:0000256" key="1">
    <source>
        <dbReference type="SAM" id="Coils"/>
    </source>
</evidence>
<feature type="coiled-coil region" evidence="1">
    <location>
        <begin position="99"/>
        <end position="187"/>
    </location>
</feature>
<evidence type="ECO:0000313" key="3">
    <source>
        <dbReference type="Proteomes" id="UP001266305"/>
    </source>
</evidence>
<evidence type="ECO:0000313" key="2">
    <source>
        <dbReference type="EMBL" id="KAK2088151.1"/>
    </source>
</evidence>
<proteinExistence type="predicted"/>
<dbReference type="PANTHER" id="PTHR36170">
    <property type="entry name" value="CENTROSOMAL PROTEIN OF 89 KDA"/>
    <property type="match status" value="1"/>
</dbReference>
<dbReference type="EMBL" id="JASSZA010000019">
    <property type="protein sequence ID" value="KAK2088151.1"/>
    <property type="molecule type" value="Genomic_DNA"/>
</dbReference>
<accession>A0ABQ9TTN1</accession>
<dbReference type="PANTHER" id="PTHR36170:SF1">
    <property type="entry name" value="CENTROSOMAL PROTEIN OF 89 KDA"/>
    <property type="match status" value="1"/>
</dbReference>
<sequence length="262" mass="29057">MNLARRITIGTASCSSGLPSVSLCLPCSPGQLLFPIQATPFPGTKEHGTKPDVLFGTKSHDFDVTLSASINILKLSPCTLSDIAGRTRQRHTEITREKFEALKEENVHLKNTNQSLTLELNAMKQARKELQLKLKGTEKEKRKLEEAEKAASQDVAAPELLYLRKQAQELVDENDGLKMTVHRLNVELSRYQTKFRHLSKEEVAAAAIDSLDTKYLSPLLLAYEDIMKEKDELNATLKLMANEALHADDASKTLSSGCQGLN</sequence>
<dbReference type="InterPro" id="IPR033545">
    <property type="entry name" value="CEP89"/>
</dbReference>
<keyword evidence="1" id="KW-0175">Coiled coil</keyword>